<dbReference type="NCBIfam" id="TIGR01127">
    <property type="entry name" value="ilvA_1Cterm"/>
    <property type="match status" value="1"/>
</dbReference>
<dbReference type="CDD" id="cd01562">
    <property type="entry name" value="Thr-dehyd"/>
    <property type="match status" value="1"/>
</dbReference>
<dbReference type="CDD" id="cd04886">
    <property type="entry name" value="ACT_ThrD-II-like"/>
    <property type="match status" value="1"/>
</dbReference>
<dbReference type="Pfam" id="PF01842">
    <property type="entry name" value="ACT"/>
    <property type="match status" value="1"/>
</dbReference>
<comment type="cofactor">
    <cofactor evidence="1">
        <name>pyridoxal 5'-phosphate</name>
        <dbReference type="ChEBI" id="CHEBI:597326"/>
    </cofactor>
</comment>
<dbReference type="InterPro" id="IPR044561">
    <property type="entry name" value="ACT_ThrD-II-like"/>
</dbReference>
<keyword evidence="8" id="KW-1185">Reference proteome</keyword>
<dbReference type="GO" id="GO:0003941">
    <property type="term" value="F:L-serine ammonia-lyase activity"/>
    <property type="evidence" value="ECO:0007669"/>
    <property type="project" value="UniProtKB-EC"/>
</dbReference>
<comment type="similarity">
    <text evidence="2">Belongs to the serine/threonine dehydratase family.</text>
</comment>
<dbReference type="Gene3D" id="3.40.50.1100">
    <property type="match status" value="2"/>
</dbReference>
<evidence type="ECO:0000256" key="4">
    <source>
        <dbReference type="ARBA" id="ARBA00023239"/>
    </source>
</evidence>
<dbReference type="STRING" id="670307.HYPDE_31128"/>
<dbReference type="EMBL" id="CP005587">
    <property type="protein sequence ID" value="AGK57900.1"/>
    <property type="molecule type" value="Genomic_DNA"/>
</dbReference>
<dbReference type="OrthoDB" id="9811476at2"/>
<dbReference type="RefSeq" id="WP_015597932.1">
    <property type="nucleotide sequence ID" value="NC_021172.1"/>
</dbReference>
<dbReference type="InterPro" id="IPR005789">
    <property type="entry name" value="Thr_deHydtase_catblc"/>
</dbReference>
<dbReference type="InterPro" id="IPR050147">
    <property type="entry name" value="Ser/Thr_Dehydratase"/>
</dbReference>
<dbReference type="PROSITE" id="PS51671">
    <property type="entry name" value="ACT"/>
    <property type="match status" value="1"/>
</dbReference>
<evidence type="ECO:0000256" key="1">
    <source>
        <dbReference type="ARBA" id="ARBA00001933"/>
    </source>
</evidence>
<dbReference type="EC" id="4.3.1.19" evidence="7"/>
<organism evidence="7 8">
    <name type="scientific">Hyphomicrobium denitrificans 1NES1</name>
    <dbReference type="NCBI Taxonomy" id="670307"/>
    <lineage>
        <taxon>Bacteria</taxon>
        <taxon>Pseudomonadati</taxon>
        <taxon>Pseudomonadota</taxon>
        <taxon>Alphaproteobacteria</taxon>
        <taxon>Hyphomicrobiales</taxon>
        <taxon>Hyphomicrobiaceae</taxon>
        <taxon>Hyphomicrobium</taxon>
    </lineage>
</organism>
<dbReference type="FunFam" id="3.40.50.1100:FF:000007">
    <property type="entry name" value="L-threonine dehydratase catabolic TdcB"/>
    <property type="match status" value="1"/>
</dbReference>
<dbReference type="NCBIfam" id="NF005600">
    <property type="entry name" value="PRK07334.1"/>
    <property type="match status" value="1"/>
</dbReference>
<feature type="domain" description="ACT" evidence="6">
    <location>
        <begin position="330"/>
        <end position="408"/>
    </location>
</feature>
<dbReference type="GO" id="GO:0006565">
    <property type="term" value="P:L-serine catabolic process"/>
    <property type="evidence" value="ECO:0007669"/>
    <property type="project" value="TreeGrafter"/>
</dbReference>
<dbReference type="FunFam" id="3.40.50.1100:FF:000005">
    <property type="entry name" value="Threonine dehydratase catabolic"/>
    <property type="match status" value="1"/>
</dbReference>
<evidence type="ECO:0000259" key="6">
    <source>
        <dbReference type="PROSITE" id="PS51671"/>
    </source>
</evidence>
<dbReference type="InterPro" id="IPR001926">
    <property type="entry name" value="TrpB-like_PALP"/>
</dbReference>
<evidence type="ECO:0000256" key="5">
    <source>
        <dbReference type="ARBA" id="ARBA00049406"/>
    </source>
</evidence>
<dbReference type="Proteomes" id="UP000005952">
    <property type="component" value="Chromosome"/>
</dbReference>
<dbReference type="KEGG" id="hdt:HYPDE_31128"/>
<dbReference type="GO" id="GO:0006567">
    <property type="term" value="P:L-threonine catabolic process"/>
    <property type="evidence" value="ECO:0007669"/>
    <property type="project" value="InterPro"/>
</dbReference>
<proteinExistence type="inferred from homology"/>
<dbReference type="eggNOG" id="COG1171">
    <property type="taxonomic scope" value="Bacteria"/>
</dbReference>
<keyword evidence="4 7" id="KW-0456">Lyase</keyword>
<name>N0BCQ2_9HYPH</name>
<dbReference type="Pfam" id="PF00291">
    <property type="entry name" value="PALP"/>
    <property type="match status" value="1"/>
</dbReference>
<dbReference type="PANTHER" id="PTHR48078">
    <property type="entry name" value="THREONINE DEHYDRATASE, MITOCHONDRIAL-RELATED"/>
    <property type="match status" value="1"/>
</dbReference>
<protein>
    <submittedName>
        <fullName evidence="7">Threonine dehydratase</fullName>
        <ecNumber evidence="7">4.3.1.19</ecNumber>
    </submittedName>
</protein>
<evidence type="ECO:0000256" key="3">
    <source>
        <dbReference type="ARBA" id="ARBA00022898"/>
    </source>
</evidence>
<dbReference type="GO" id="GO:0009097">
    <property type="term" value="P:isoleucine biosynthetic process"/>
    <property type="evidence" value="ECO:0007669"/>
    <property type="project" value="TreeGrafter"/>
</dbReference>
<dbReference type="InterPro" id="IPR002912">
    <property type="entry name" value="ACT_dom"/>
</dbReference>
<reference evidence="7 8" key="1">
    <citation type="journal article" date="2013" name="Genome Announc.">
        <title>Genome sequences for three denitrifying bacterial strains isolated from a uranium- and nitrate-contaminated subsurface environment.</title>
        <authorList>
            <person name="Venkatramanan R."/>
            <person name="Prakash O."/>
            <person name="Woyke T."/>
            <person name="Chain P."/>
            <person name="Goodwin L.A."/>
            <person name="Watson D."/>
            <person name="Brooks S."/>
            <person name="Kostka J.E."/>
            <person name="Green S.J."/>
        </authorList>
    </citation>
    <scope>NUCLEOTIDE SEQUENCE [LARGE SCALE GENOMIC DNA]</scope>
    <source>
        <strain evidence="7 8">1NES1</strain>
    </source>
</reference>
<dbReference type="GO" id="GO:0004794">
    <property type="term" value="F:threonine deaminase activity"/>
    <property type="evidence" value="ECO:0007669"/>
    <property type="project" value="UniProtKB-EC"/>
</dbReference>
<dbReference type="SUPFAM" id="SSF53686">
    <property type="entry name" value="Tryptophan synthase beta subunit-like PLP-dependent enzymes"/>
    <property type="match status" value="1"/>
</dbReference>
<dbReference type="PANTHER" id="PTHR48078:SF6">
    <property type="entry name" value="L-THREONINE DEHYDRATASE CATABOLIC TDCB"/>
    <property type="match status" value="1"/>
</dbReference>
<keyword evidence="3" id="KW-0663">Pyridoxal phosphate</keyword>
<dbReference type="GO" id="GO:0030170">
    <property type="term" value="F:pyridoxal phosphate binding"/>
    <property type="evidence" value="ECO:0007669"/>
    <property type="project" value="UniProtKB-ARBA"/>
</dbReference>
<gene>
    <name evidence="7" type="ORF">HYPDE_31128</name>
</gene>
<evidence type="ECO:0000313" key="7">
    <source>
        <dbReference type="EMBL" id="AGK57900.1"/>
    </source>
</evidence>
<dbReference type="HOGENOM" id="CLU_021152_4_1_5"/>
<sequence length="411" mass="43215">MSKLLSVTYGDVVRAAAAIRGAVIETRFEQSRTLSKLLDAEIWLKFENLQFTASYKERGALNKLLSLTDAERASGVIAMSAGNHAQGVAYHAHRLGIPATIVMPAWTPTIKVENTRSHGAAVLLEGHTLEDASHFAVRYGAEHGLTFVHPFNDPAVIAGQGTVALEMLNATPDLDTLIVPIGGGGLISGMAVAAKAINPKIKVIGVEAQLYPSMLNAVKKSSLPVGGDTLAEGIAVTTPGDRTKSIIEALVDDILLVSEADIERAVALLINIEKTVVEGAGAAGLAALLAAKRLYKDRKIGLVLCGGNIDTRLLASVLTREMAREGRLSRLSIDLPDRPGQLARVSGLIGGAGANILEVYHQRIFTDVPAKGTELNLVIETRDRAHLEQVVSGLKAGGYAVLVKGSGSGAL</sequence>
<evidence type="ECO:0000313" key="8">
    <source>
        <dbReference type="Proteomes" id="UP000005952"/>
    </source>
</evidence>
<comment type="catalytic activity">
    <reaction evidence="5">
        <text>L-serine = pyruvate + NH4(+)</text>
        <dbReference type="Rhea" id="RHEA:19169"/>
        <dbReference type="ChEBI" id="CHEBI:15361"/>
        <dbReference type="ChEBI" id="CHEBI:28938"/>
        <dbReference type="ChEBI" id="CHEBI:33384"/>
        <dbReference type="EC" id="4.3.1.17"/>
    </reaction>
</comment>
<dbReference type="AlphaFoldDB" id="N0BCQ2"/>
<evidence type="ECO:0000256" key="2">
    <source>
        <dbReference type="ARBA" id="ARBA00010869"/>
    </source>
</evidence>
<dbReference type="InterPro" id="IPR036052">
    <property type="entry name" value="TrpB-like_PALP_sf"/>
</dbReference>
<accession>N0BCQ2</accession>